<reference evidence="1 2" key="1">
    <citation type="submission" date="2019-02" db="EMBL/GenBank/DDBJ databases">
        <title>Deep-cultivation of Planctomycetes and their phenomic and genomic characterization uncovers novel biology.</title>
        <authorList>
            <person name="Wiegand S."/>
            <person name="Jogler M."/>
            <person name="Boedeker C."/>
            <person name="Pinto D."/>
            <person name="Vollmers J."/>
            <person name="Rivas-Marin E."/>
            <person name="Kohn T."/>
            <person name="Peeters S.H."/>
            <person name="Heuer A."/>
            <person name="Rast P."/>
            <person name="Oberbeckmann S."/>
            <person name="Bunk B."/>
            <person name="Jeske O."/>
            <person name="Meyerdierks A."/>
            <person name="Storesund J.E."/>
            <person name="Kallscheuer N."/>
            <person name="Luecker S."/>
            <person name="Lage O.M."/>
            <person name="Pohl T."/>
            <person name="Merkel B.J."/>
            <person name="Hornburger P."/>
            <person name="Mueller R.-W."/>
            <person name="Bruemmer F."/>
            <person name="Labrenz M."/>
            <person name="Spormann A.M."/>
            <person name="Op Den Camp H."/>
            <person name="Overmann J."/>
            <person name="Amann R."/>
            <person name="Jetten M.S.M."/>
            <person name="Mascher T."/>
            <person name="Medema M.H."/>
            <person name="Devos D.P."/>
            <person name="Kaster A.-K."/>
            <person name="Ovreas L."/>
            <person name="Rohde M."/>
            <person name="Galperin M.Y."/>
            <person name="Jogler C."/>
        </authorList>
    </citation>
    <scope>NUCLEOTIDE SEQUENCE [LARGE SCALE GENOMIC DNA]</scope>
    <source>
        <strain evidence="1 2">Poly41</strain>
    </source>
</reference>
<sequence length="100" mass="11681">MDGFVDRRMTAGEDHPQLIVFDWLAFAPRVGLFDRVESRHHVGRGLPKVITSSDVIDGLKASRRDEPRDRILGNSFNRPTIRRNRKRLLHRFFSEIQVTK</sequence>
<dbReference type="AlphaFoldDB" id="A0A5C6DMW7"/>
<comment type="caution">
    <text evidence="1">The sequence shown here is derived from an EMBL/GenBank/DDBJ whole genome shotgun (WGS) entry which is preliminary data.</text>
</comment>
<organism evidence="1 2">
    <name type="scientific">Novipirellula artificiosorum</name>
    <dbReference type="NCBI Taxonomy" id="2528016"/>
    <lineage>
        <taxon>Bacteria</taxon>
        <taxon>Pseudomonadati</taxon>
        <taxon>Planctomycetota</taxon>
        <taxon>Planctomycetia</taxon>
        <taxon>Pirellulales</taxon>
        <taxon>Pirellulaceae</taxon>
        <taxon>Novipirellula</taxon>
    </lineage>
</organism>
<proteinExistence type="predicted"/>
<accession>A0A5C6DMW7</accession>
<name>A0A5C6DMW7_9BACT</name>
<gene>
    <name evidence="1" type="ORF">Poly41_31300</name>
</gene>
<protein>
    <submittedName>
        <fullName evidence="1">Uncharacterized protein</fullName>
    </submittedName>
</protein>
<dbReference type="EMBL" id="SJPV01000004">
    <property type="protein sequence ID" value="TWU38653.1"/>
    <property type="molecule type" value="Genomic_DNA"/>
</dbReference>
<dbReference type="Proteomes" id="UP000319143">
    <property type="component" value="Unassembled WGS sequence"/>
</dbReference>
<evidence type="ECO:0000313" key="2">
    <source>
        <dbReference type="Proteomes" id="UP000319143"/>
    </source>
</evidence>
<evidence type="ECO:0000313" key="1">
    <source>
        <dbReference type="EMBL" id="TWU38653.1"/>
    </source>
</evidence>
<keyword evidence="2" id="KW-1185">Reference proteome</keyword>